<sequence>MDPLSIATATSSLVFCVVRSGKALAGIYEKYQDAQRCVFMMQTECTVLAAALSQLQMHFSTVSKSAMARYPEFVIESIDLSLVGCTLTLSVLSKEIEKLAAADGIDIDKNKPAARLGRGKKIKYLWKEESMNELLQQLRGQSSALNLLLRALDSSSIDQILSILRSGQDTFHQVQRGAASIRQAHPQEHYAESILDMKFDDTQTIYSLDDYKALHDRDVPDPIISSLGSMSLGPSRNTPESRPASTEVPSHEGGLHTHYDAKYDLWYTIDPQTREVRYLPKLSPNVPLAADSPRPKPALNRKPVPAPVQLSKQTIPSPAIQNAQPAREPTQPRPPSAPEEQLDFAPWKMNTDAKFKTALENLRKEKSAPAMAVGIVSADAPPKIQVVGYRRQGCSTAVTRADCFVVANSNAFTNTVLGVLVERGLFRWDETVLELFPSLAASRVHPFHHQTTLAMLAAHLSGFKAYITSVEEGELFDYIRHGGASVEDQRFAVAISYLGRPPDTTPGTGGYAWNWANPILIASAMEQRTGTSLESLVKSLVFDPLEMYSARFGRSETDKNASMGTAATVDNPTQPCGHHADTREPLDPAHYVLHRGAFYASTGISCSAPDYAAFVGMHLRAAMGMPTAVLRGDSGSVGENTAANGGGGGFFYTKLGPDQISTPGCWMTATRDWAGGEAIWMDGRCDGWACTTWIAPLTGKAYFALVNVDGGMGVKIADDAVSLVIRHATR</sequence>
<organism evidence="3 4">
    <name type="scientific">Cladophialophora immunda</name>
    <dbReference type="NCBI Taxonomy" id="569365"/>
    <lineage>
        <taxon>Eukaryota</taxon>
        <taxon>Fungi</taxon>
        <taxon>Dikarya</taxon>
        <taxon>Ascomycota</taxon>
        <taxon>Pezizomycotina</taxon>
        <taxon>Eurotiomycetes</taxon>
        <taxon>Chaetothyriomycetidae</taxon>
        <taxon>Chaetothyriales</taxon>
        <taxon>Herpotrichiellaceae</taxon>
        <taxon>Cladophialophora</taxon>
    </lineage>
</organism>
<gene>
    <name evidence="3" type="ORF">PV07_10367</name>
</gene>
<feature type="region of interest" description="Disordered" evidence="1">
    <location>
        <begin position="284"/>
        <end position="342"/>
    </location>
</feature>
<proteinExistence type="predicted"/>
<feature type="region of interest" description="Disordered" evidence="1">
    <location>
        <begin position="225"/>
        <end position="255"/>
    </location>
</feature>
<dbReference type="PANTHER" id="PTHR43283">
    <property type="entry name" value="BETA-LACTAMASE-RELATED"/>
    <property type="match status" value="1"/>
</dbReference>
<dbReference type="HOGENOM" id="CLU_379465_0_0_1"/>
<dbReference type="GeneID" id="27349561"/>
<feature type="compositionally biased region" description="Polar residues" evidence="1">
    <location>
        <begin position="226"/>
        <end position="248"/>
    </location>
</feature>
<dbReference type="AlphaFoldDB" id="A0A0D2C2H0"/>
<dbReference type="RefSeq" id="XP_016244881.1">
    <property type="nucleotide sequence ID" value="XM_016397690.1"/>
</dbReference>
<dbReference type="Pfam" id="PF00144">
    <property type="entry name" value="Beta-lactamase"/>
    <property type="match status" value="1"/>
</dbReference>
<protein>
    <recommendedName>
        <fullName evidence="2">Beta-lactamase-related domain-containing protein</fullName>
    </recommendedName>
</protein>
<name>A0A0D2C2H0_9EURO</name>
<dbReference type="Gene3D" id="3.40.710.10">
    <property type="entry name" value="DD-peptidase/beta-lactamase superfamily"/>
    <property type="match status" value="1"/>
</dbReference>
<evidence type="ECO:0000259" key="2">
    <source>
        <dbReference type="Pfam" id="PF00144"/>
    </source>
</evidence>
<feature type="compositionally biased region" description="Polar residues" evidence="1">
    <location>
        <begin position="564"/>
        <end position="574"/>
    </location>
</feature>
<feature type="compositionally biased region" description="Polar residues" evidence="1">
    <location>
        <begin position="310"/>
        <end position="324"/>
    </location>
</feature>
<dbReference type="InterPro" id="IPR012338">
    <property type="entry name" value="Beta-lactam/transpept-like"/>
</dbReference>
<dbReference type="VEuPathDB" id="FungiDB:PV07_10367"/>
<dbReference type="InterPro" id="IPR050789">
    <property type="entry name" value="Diverse_Enzym_Activities"/>
</dbReference>
<feature type="region of interest" description="Disordered" evidence="1">
    <location>
        <begin position="564"/>
        <end position="583"/>
    </location>
</feature>
<evidence type="ECO:0000256" key="1">
    <source>
        <dbReference type="SAM" id="MobiDB-lite"/>
    </source>
</evidence>
<dbReference type="Proteomes" id="UP000054466">
    <property type="component" value="Unassembled WGS sequence"/>
</dbReference>
<evidence type="ECO:0000313" key="3">
    <source>
        <dbReference type="EMBL" id="KIW24665.1"/>
    </source>
</evidence>
<keyword evidence="4" id="KW-1185">Reference proteome</keyword>
<accession>A0A0D2C2H0</accession>
<dbReference type="InterPro" id="IPR001466">
    <property type="entry name" value="Beta-lactam-related"/>
</dbReference>
<dbReference type="SUPFAM" id="SSF56601">
    <property type="entry name" value="beta-lactamase/transpeptidase-like"/>
    <property type="match status" value="1"/>
</dbReference>
<dbReference type="EMBL" id="KN847045">
    <property type="protein sequence ID" value="KIW24665.1"/>
    <property type="molecule type" value="Genomic_DNA"/>
</dbReference>
<reference evidence="3 4" key="1">
    <citation type="submission" date="2015-01" db="EMBL/GenBank/DDBJ databases">
        <title>The Genome Sequence of Cladophialophora immunda CBS83496.</title>
        <authorList>
            <consortium name="The Broad Institute Genomics Platform"/>
            <person name="Cuomo C."/>
            <person name="de Hoog S."/>
            <person name="Gorbushina A."/>
            <person name="Stielow B."/>
            <person name="Teixiera M."/>
            <person name="Abouelleil A."/>
            <person name="Chapman S.B."/>
            <person name="Priest M."/>
            <person name="Young S.K."/>
            <person name="Wortman J."/>
            <person name="Nusbaum C."/>
            <person name="Birren B."/>
        </authorList>
    </citation>
    <scope>NUCLEOTIDE SEQUENCE [LARGE SCALE GENOMIC DNA]</scope>
    <source>
        <strain evidence="3 4">CBS 83496</strain>
    </source>
</reference>
<dbReference type="STRING" id="569365.A0A0D2C2H0"/>
<dbReference type="OrthoDB" id="5946976at2759"/>
<feature type="domain" description="Beta-lactamase-related" evidence="2">
    <location>
        <begin position="357"/>
        <end position="715"/>
    </location>
</feature>
<evidence type="ECO:0000313" key="4">
    <source>
        <dbReference type="Proteomes" id="UP000054466"/>
    </source>
</evidence>